<evidence type="ECO:0000313" key="1">
    <source>
        <dbReference type="EMBL" id="MBB3325068.1"/>
    </source>
</evidence>
<protein>
    <submittedName>
        <fullName evidence="1">Streptomycin 6-kinase</fullName>
        <ecNumber evidence="1">2.7.1.72</ecNumber>
    </submittedName>
</protein>
<accession>A0A7W5JRW7</accession>
<keyword evidence="1" id="KW-0418">Kinase</keyword>
<keyword evidence="2" id="KW-1185">Reference proteome</keyword>
<dbReference type="GO" id="GO:0019748">
    <property type="term" value="P:secondary metabolic process"/>
    <property type="evidence" value="ECO:0007669"/>
    <property type="project" value="InterPro"/>
</dbReference>
<dbReference type="InterPro" id="IPR006748">
    <property type="entry name" value="NH2Glyco/OHUrea_AB-resist_kin"/>
</dbReference>
<name>A0A7W5JRW7_9ACTN</name>
<dbReference type="EC" id="2.7.1.72" evidence="1"/>
<reference evidence="1 2" key="1">
    <citation type="submission" date="2020-08" db="EMBL/GenBank/DDBJ databases">
        <title>Sequencing the genomes of 1000 actinobacteria strains.</title>
        <authorList>
            <person name="Klenk H.-P."/>
        </authorList>
    </citation>
    <scope>NUCLEOTIDE SEQUENCE [LARGE SCALE GENOMIC DNA]</scope>
    <source>
        <strain evidence="1 2">DSM 11053</strain>
    </source>
</reference>
<dbReference type="InterPro" id="IPR011009">
    <property type="entry name" value="Kinase-like_dom_sf"/>
</dbReference>
<dbReference type="RefSeq" id="WP_183335736.1">
    <property type="nucleotide sequence ID" value="NZ_JACHZG010000001.1"/>
</dbReference>
<dbReference type="GO" id="GO:0050300">
    <property type="term" value="F:aminoglycoside 6-kinase activity"/>
    <property type="evidence" value="ECO:0007669"/>
    <property type="project" value="UniProtKB-EC"/>
</dbReference>
<proteinExistence type="predicted"/>
<keyword evidence="1" id="KW-0808">Transferase</keyword>
<dbReference type="Pfam" id="PF04655">
    <property type="entry name" value="APH_6_hur"/>
    <property type="match status" value="1"/>
</dbReference>
<dbReference type="SUPFAM" id="SSF56112">
    <property type="entry name" value="Protein kinase-like (PK-like)"/>
    <property type="match status" value="1"/>
</dbReference>
<organism evidence="1 2">
    <name type="scientific">Microlunatus antarcticus</name>
    <dbReference type="NCBI Taxonomy" id="53388"/>
    <lineage>
        <taxon>Bacteria</taxon>
        <taxon>Bacillati</taxon>
        <taxon>Actinomycetota</taxon>
        <taxon>Actinomycetes</taxon>
        <taxon>Propionibacteriales</taxon>
        <taxon>Propionibacteriaceae</taxon>
        <taxon>Microlunatus</taxon>
    </lineage>
</organism>
<sequence length="289" mass="31978">MTIEAGQAVLHRCLRAWDLELLGGSWTTPSSCLARVRRRVDDTLAIVKVPLVEEERVGSGVLAWWSGDGAALVHAIDDDGAVLIELAEDSDTTLADLARHASPPAWASDQHATRTLVSAARRLHQHPQADPPAGVVPLRRWFRDLFSRAEEVGGFFARAAALADELLEDQRDLRVLHGDIHHGNVLWFGRARGWLAIDPKGLLGESTFDYVNILTNPDRATMLRPHRLIEHATLISEVSGVDRNRLLHWTIAWTGLSAAWYHSEHGLDGFAADMMRVGLQAEQALREST</sequence>
<dbReference type="Proteomes" id="UP000565572">
    <property type="component" value="Unassembled WGS sequence"/>
</dbReference>
<dbReference type="AlphaFoldDB" id="A0A7W5JRW7"/>
<dbReference type="EMBL" id="JACHZG010000001">
    <property type="protein sequence ID" value="MBB3325068.1"/>
    <property type="molecule type" value="Genomic_DNA"/>
</dbReference>
<evidence type="ECO:0000313" key="2">
    <source>
        <dbReference type="Proteomes" id="UP000565572"/>
    </source>
</evidence>
<gene>
    <name evidence="1" type="ORF">FHX39_000012</name>
</gene>
<comment type="caution">
    <text evidence="1">The sequence shown here is derived from an EMBL/GenBank/DDBJ whole genome shotgun (WGS) entry which is preliminary data.</text>
</comment>